<sequence length="149" mass="17113">MIGFVQLGREELPVMREFMDVENTNGDGFFLQPCRNYCDGCTIYPNRPKQCANFECGLLKSVEQKELDFDSAVEIVNVLRQKRIAIEKKGALLPFDLQSPSFYFRMQELKKLLQKNKPEGPSTQTHLDLLSDLQQLDTLLSKEFGVSLF</sequence>
<gene>
    <name evidence="1" type="ORF">FHS90_004346</name>
</gene>
<name>A0A839GYT5_9BACT</name>
<organism evidence="1 2">
    <name type="scientific">Rufibacter quisquiliarum</name>
    <dbReference type="NCBI Taxonomy" id="1549639"/>
    <lineage>
        <taxon>Bacteria</taxon>
        <taxon>Pseudomonadati</taxon>
        <taxon>Bacteroidota</taxon>
        <taxon>Cytophagia</taxon>
        <taxon>Cytophagales</taxon>
        <taxon>Hymenobacteraceae</taxon>
        <taxon>Rufibacter</taxon>
    </lineage>
</organism>
<comment type="caution">
    <text evidence="1">The sequence shown here is derived from an EMBL/GenBank/DDBJ whole genome shotgun (WGS) entry which is preliminary data.</text>
</comment>
<dbReference type="AlphaFoldDB" id="A0A839GYT5"/>
<dbReference type="EMBL" id="JACJIQ010000025">
    <property type="protein sequence ID" value="MBA9079608.1"/>
    <property type="molecule type" value="Genomic_DNA"/>
</dbReference>
<evidence type="ECO:0000313" key="1">
    <source>
        <dbReference type="EMBL" id="MBA9079608.1"/>
    </source>
</evidence>
<evidence type="ECO:0000313" key="2">
    <source>
        <dbReference type="Proteomes" id="UP000563094"/>
    </source>
</evidence>
<keyword evidence="2" id="KW-1185">Reference proteome</keyword>
<reference evidence="1 2" key="1">
    <citation type="submission" date="2020-08" db="EMBL/GenBank/DDBJ databases">
        <title>Genomic Encyclopedia of Type Strains, Phase IV (KMG-IV): sequencing the most valuable type-strain genomes for metagenomic binning, comparative biology and taxonomic classification.</title>
        <authorList>
            <person name="Goeker M."/>
        </authorList>
    </citation>
    <scope>NUCLEOTIDE SEQUENCE [LARGE SCALE GENOMIC DNA]</scope>
    <source>
        <strain evidence="1 2">DSM 29854</strain>
    </source>
</reference>
<proteinExistence type="predicted"/>
<accession>A0A839GYT5</accession>
<protein>
    <submittedName>
        <fullName evidence="1">Fe-S-cluster containining protein</fullName>
    </submittedName>
</protein>
<dbReference type="RefSeq" id="WP_182514428.1">
    <property type="nucleotide sequence ID" value="NZ_JACJIQ010000025.1"/>
</dbReference>
<dbReference type="Proteomes" id="UP000563094">
    <property type="component" value="Unassembled WGS sequence"/>
</dbReference>